<dbReference type="PROSITE" id="PS51257">
    <property type="entry name" value="PROKAR_LIPOPROTEIN"/>
    <property type="match status" value="1"/>
</dbReference>
<dbReference type="Pfam" id="PF05573">
    <property type="entry name" value="NosL"/>
    <property type="match status" value="1"/>
</dbReference>
<dbReference type="AlphaFoldDB" id="A0A177XZR4"/>
<dbReference type="EMBL" id="LLEI02000032">
    <property type="protein sequence ID" value="OAJ94088.1"/>
    <property type="molecule type" value="Genomic_DNA"/>
</dbReference>
<dbReference type="Proteomes" id="UP000078406">
    <property type="component" value="Unassembled WGS sequence"/>
</dbReference>
<dbReference type="RefSeq" id="WP_049843471.1">
    <property type="nucleotide sequence ID" value="NZ_LLEI02000032.1"/>
</dbReference>
<proteinExistence type="predicted"/>
<dbReference type="Gene3D" id="3.30.70.2060">
    <property type="match status" value="1"/>
</dbReference>
<dbReference type="PANTHER" id="PTHR41247:SF1">
    <property type="entry name" value="HTH-TYPE TRANSCRIPTIONAL REPRESSOR YCNK"/>
    <property type="match status" value="1"/>
</dbReference>
<name>A0A177XZR4_9VIBR</name>
<dbReference type="SUPFAM" id="SSF160387">
    <property type="entry name" value="NosL/MerB-like"/>
    <property type="match status" value="1"/>
</dbReference>
<protein>
    <submittedName>
        <fullName evidence="1">Nitrous oxide reductase accessory protein NosL</fullName>
    </submittedName>
</protein>
<dbReference type="Gene3D" id="3.30.70.2050">
    <property type="match status" value="1"/>
</dbReference>
<sequence length="165" mass="18406">MTKRFLVKWSGLFLLPLLIIGCGEDSQQSMLRDAVAIESADECHLCGMIISNFPGPKGEAYQKDKKDISKFCSTRDLFAYLLQPENARLVQEVFVHDMSQSPWGKPNDEHFIDAKMAWYVIGSSQTGAMGSTLASFSKEKDAKAFSANFGGNVYQYSDITLELIM</sequence>
<dbReference type="PANTHER" id="PTHR41247">
    <property type="entry name" value="HTH-TYPE TRANSCRIPTIONAL REPRESSOR YCNK"/>
    <property type="match status" value="1"/>
</dbReference>
<comment type="caution">
    <text evidence="1">The sequence shown here is derived from an EMBL/GenBank/DDBJ whole genome shotgun (WGS) entry which is preliminary data.</text>
</comment>
<accession>A0A177XZR4</accession>
<reference evidence="1 2" key="1">
    <citation type="journal article" date="2016" name="Syst. Appl. Microbiol.">
        <title>Vibrio bivalvicida sp. nov., a novel larval pathogen for bivalve molluscs reared in a hatchery.</title>
        <authorList>
            <person name="Dubert J."/>
            <person name="Romalde J.L."/>
            <person name="Prado S."/>
            <person name="Barja J.L."/>
        </authorList>
    </citation>
    <scope>NUCLEOTIDE SEQUENCE [LARGE SCALE GENOMIC DNA]</scope>
    <source>
        <strain evidence="1 2">605</strain>
    </source>
</reference>
<organism evidence="1 2">
    <name type="scientific">Vibrio bivalvicida</name>
    <dbReference type="NCBI Taxonomy" id="1276888"/>
    <lineage>
        <taxon>Bacteria</taxon>
        <taxon>Pseudomonadati</taxon>
        <taxon>Pseudomonadota</taxon>
        <taxon>Gammaproteobacteria</taxon>
        <taxon>Vibrionales</taxon>
        <taxon>Vibrionaceae</taxon>
        <taxon>Vibrio</taxon>
        <taxon>Vibrio oreintalis group</taxon>
    </lineage>
</organism>
<evidence type="ECO:0000313" key="2">
    <source>
        <dbReference type="Proteomes" id="UP000078406"/>
    </source>
</evidence>
<dbReference type="InterPro" id="IPR008719">
    <property type="entry name" value="N2O_reductase_NosL"/>
</dbReference>
<gene>
    <name evidence="1" type="ORF">APB76_12835</name>
</gene>
<evidence type="ECO:0000313" key="1">
    <source>
        <dbReference type="EMBL" id="OAJ94088.1"/>
    </source>
</evidence>